<gene>
    <name evidence="3" type="ORF">FF098_004615</name>
</gene>
<keyword evidence="4" id="KW-1185">Reference proteome</keyword>
<evidence type="ECO:0000313" key="3">
    <source>
        <dbReference type="EMBL" id="NHK27182.1"/>
    </source>
</evidence>
<dbReference type="PANTHER" id="PTHR33570">
    <property type="entry name" value="4-CARBOXYMUCONOLACTONE DECARBOXYLASE FAMILY PROTEIN"/>
    <property type="match status" value="1"/>
</dbReference>
<dbReference type="EMBL" id="VCJR02000001">
    <property type="protein sequence ID" value="NHK27182.1"/>
    <property type="molecule type" value="Genomic_DNA"/>
</dbReference>
<proteinExistence type="predicted"/>
<keyword evidence="1" id="KW-0732">Signal</keyword>
<feature type="domain" description="Carboxymuconolactone decarboxylase-like" evidence="2">
    <location>
        <begin position="155"/>
        <end position="210"/>
    </location>
</feature>
<dbReference type="InterPro" id="IPR029032">
    <property type="entry name" value="AhpD-like"/>
</dbReference>
<dbReference type="SUPFAM" id="SSF69118">
    <property type="entry name" value="AhpD-like"/>
    <property type="match status" value="1"/>
</dbReference>
<dbReference type="InterPro" id="IPR003779">
    <property type="entry name" value="CMD-like"/>
</dbReference>
<evidence type="ECO:0000259" key="2">
    <source>
        <dbReference type="Pfam" id="PF02627"/>
    </source>
</evidence>
<name>A0ABX0HKI6_9PROT</name>
<feature type="domain" description="Carboxymuconolactone decarboxylase-like" evidence="2">
    <location>
        <begin position="24"/>
        <end position="92"/>
    </location>
</feature>
<reference evidence="3 4" key="1">
    <citation type="submission" date="2020-02" db="EMBL/GenBank/DDBJ databases">
        <title>Genome sequence of Parvularcula flava strain NH6-79.</title>
        <authorList>
            <person name="Abdul Karim M.H."/>
            <person name="Lam M.Q."/>
            <person name="Chen S.J."/>
            <person name="Yahya A."/>
            <person name="Shahir S."/>
            <person name="Shamsir M.S."/>
            <person name="Chong C.S."/>
        </authorList>
    </citation>
    <scope>NUCLEOTIDE SEQUENCE [LARGE SCALE GENOMIC DNA]</scope>
    <source>
        <strain evidence="3 4">NH6-79</strain>
    </source>
</reference>
<sequence>MRIITVLISTIILICPAHAGAADPAKSGLSEEQTHIVPIAAFTAAGDIEKLEAAITEALDAGVPVYDIREVLIQMYAYAGFPRSLNALTALADILETREASGIEDRLGEDATPLPEDTDMNALGNDVRNQITGRDMTTNSAKYAQIAPVIDVYLKEHLFGDIFSRDVLTHQERELATISALAAMSGVEAQLRGHYRVSLTTGLTPEQLYHFTDILRDRVDPQTAAKAQRILEEVLQARTEQGASNE</sequence>
<feature type="signal peptide" evidence="1">
    <location>
        <begin position="1"/>
        <end position="21"/>
    </location>
</feature>
<dbReference type="Gene3D" id="1.20.1290.10">
    <property type="entry name" value="AhpD-like"/>
    <property type="match status" value="1"/>
</dbReference>
<dbReference type="Pfam" id="PF02627">
    <property type="entry name" value="CMD"/>
    <property type="match status" value="2"/>
</dbReference>
<dbReference type="PANTHER" id="PTHR33570:SF2">
    <property type="entry name" value="CARBOXYMUCONOLACTONE DECARBOXYLASE-LIKE DOMAIN-CONTAINING PROTEIN"/>
    <property type="match status" value="1"/>
</dbReference>
<evidence type="ECO:0000313" key="4">
    <source>
        <dbReference type="Proteomes" id="UP000818603"/>
    </source>
</evidence>
<accession>A0ABX0HKI6</accession>
<organism evidence="3 4">
    <name type="scientific">Aquisalinus luteolus</name>
    <dbReference type="NCBI Taxonomy" id="1566827"/>
    <lineage>
        <taxon>Bacteria</taxon>
        <taxon>Pseudomonadati</taxon>
        <taxon>Pseudomonadota</taxon>
        <taxon>Alphaproteobacteria</taxon>
        <taxon>Parvularculales</taxon>
        <taxon>Parvularculaceae</taxon>
        <taxon>Aquisalinus</taxon>
    </lineage>
</organism>
<dbReference type="InterPro" id="IPR052512">
    <property type="entry name" value="4CMD/NDH-1_regulator"/>
</dbReference>
<evidence type="ECO:0000256" key="1">
    <source>
        <dbReference type="SAM" id="SignalP"/>
    </source>
</evidence>
<protein>
    <submittedName>
        <fullName evidence="3">Carboxymuconolactone decarboxylase</fullName>
    </submittedName>
</protein>
<dbReference type="RefSeq" id="WP_155137967.1">
    <property type="nucleotide sequence ID" value="NZ_BMGZ01000001.1"/>
</dbReference>
<dbReference type="Proteomes" id="UP000818603">
    <property type="component" value="Unassembled WGS sequence"/>
</dbReference>
<comment type="caution">
    <text evidence="3">The sequence shown here is derived from an EMBL/GenBank/DDBJ whole genome shotgun (WGS) entry which is preliminary data.</text>
</comment>
<feature type="chain" id="PRO_5047425407" evidence="1">
    <location>
        <begin position="22"/>
        <end position="246"/>
    </location>
</feature>